<dbReference type="InterPro" id="IPR038740">
    <property type="entry name" value="BioF2-like_GNAT_dom"/>
</dbReference>
<dbReference type="InterPro" id="IPR016181">
    <property type="entry name" value="Acyl_CoA_acyltransferase"/>
</dbReference>
<dbReference type="SUPFAM" id="SSF55729">
    <property type="entry name" value="Acyl-CoA N-acyltransferases (Nat)"/>
    <property type="match status" value="1"/>
</dbReference>
<evidence type="ECO:0000313" key="2">
    <source>
        <dbReference type="EMBL" id="KGA21251.1"/>
    </source>
</evidence>
<organism evidence="2">
    <name type="scientific">freshwater metagenome</name>
    <dbReference type="NCBI Taxonomy" id="449393"/>
    <lineage>
        <taxon>unclassified sequences</taxon>
        <taxon>metagenomes</taxon>
        <taxon>ecological metagenomes</taxon>
    </lineage>
</organism>
<sequence length="305" mass="33930">MKGAQRDFPLSSLALETYDYFAAISPPSLVNNSFMVTVSGSLAAVVISCGSTSGFEFFGQPAIIEFSSRPEIRDYIGQIRRRVSRQIRDSAPAGLANAVSYTMPLMPHLDEFARGLLDAGWLPSVEFEGVIELNKDVTLLEKNLRENAMRDVRKAEKALGPPQIHHEKISDESFSEFRQLHLVSAGRVTRSIDSWHEMLAALRRGNASLVTVRHDDELVGGTFCWVSKSAALYGSGAYKRELFSQFPISHLTLFHSILLAEHLGCEKFFVGQTYAPGGTDKEKAIAFFKRGFSERIQPKLVLRTL</sequence>
<protein>
    <recommendedName>
        <fullName evidence="1">BioF2-like acetyltransferase domain-containing protein</fullName>
    </recommendedName>
</protein>
<proteinExistence type="predicted"/>
<dbReference type="AlphaFoldDB" id="A0A094R2N6"/>
<dbReference type="EMBL" id="JNSL01000010">
    <property type="protein sequence ID" value="KGA21251.1"/>
    <property type="molecule type" value="Genomic_DNA"/>
</dbReference>
<reference evidence="2" key="1">
    <citation type="submission" date="2014-06" db="EMBL/GenBank/DDBJ databases">
        <title>Key roles for freshwater Actinobacteria revealed by deep metagenomic sequencing.</title>
        <authorList>
            <person name="Ghai R."/>
            <person name="Mizuno C.M."/>
            <person name="Picazo A."/>
            <person name="Camacho A."/>
            <person name="Rodriguez-Valera F."/>
        </authorList>
    </citation>
    <scope>NUCLEOTIDE SEQUENCE</scope>
</reference>
<name>A0A094R2N6_9ZZZZ</name>
<dbReference type="Pfam" id="PF13480">
    <property type="entry name" value="Acetyltransf_6"/>
    <property type="match status" value="1"/>
</dbReference>
<evidence type="ECO:0000259" key="1">
    <source>
        <dbReference type="Pfam" id="PF13480"/>
    </source>
</evidence>
<feature type="domain" description="BioF2-like acetyltransferase" evidence="1">
    <location>
        <begin position="143"/>
        <end position="268"/>
    </location>
</feature>
<comment type="caution">
    <text evidence="2">The sequence shown here is derived from an EMBL/GenBank/DDBJ whole genome shotgun (WGS) entry which is preliminary data.</text>
</comment>
<accession>A0A094R2N6</accession>
<gene>
    <name evidence="2" type="ORF">GM51_2945</name>
</gene>
<dbReference type="Gene3D" id="3.40.630.30">
    <property type="match status" value="1"/>
</dbReference>